<evidence type="ECO:0000313" key="1">
    <source>
        <dbReference type="EMBL" id="GGH26577.1"/>
    </source>
</evidence>
<proteinExistence type="predicted"/>
<keyword evidence="2" id="KW-1185">Reference proteome</keyword>
<sequence>MGGHLPHTTSLANMKAKQLAIVLTPLLLSHWDSVDAPDFALFNGDPKSLYDKVANPQRIIVLAPGPPQ</sequence>
<reference evidence="2" key="1">
    <citation type="journal article" date="2019" name="Int. J. Syst. Evol. Microbiol.">
        <title>The Global Catalogue of Microorganisms (GCM) 10K type strain sequencing project: providing services to taxonomists for standard genome sequencing and annotation.</title>
        <authorList>
            <consortium name="The Broad Institute Genomics Platform"/>
            <consortium name="The Broad Institute Genome Sequencing Center for Infectious Disease"/>
            <person name="Wu L."/>
            <person name="Ma J."/>
        </authorList>
    </citation>
    <scope>NUCLEOTIDE SEQUENCE [LARGE SCALE GENOMIC DNA]</scope>
    <source>
        <strain evidence="2">CGMCC 1.15288</strain>
    </source>
</reference>
<evidence type="ECO:0000313" key="2">
    <source>
        <dbReference type="Proteomes" id="UP000600214"/>
    </source>
</evidence>
<gene>
    <name evidence="1" type="ORF">GCM10007423_11670</name>
</gene>
<name>A0ABQ1YJM9_9BACT</name>
<organism evidence="1 2">
    <name type="scientific">Dyadobacter endophyticus</name>
    <dbReference type="NCBI Taxonomy" id="1749036"/>
    <lineage>
        <taxon>Bacteria</taxon>
        <taxon>Pseudomonadati</taxon>
        <taxon>Bacteroidota</taxon>
        <taxon>Cytophagia</taxon>
        <taxon>Cytophagales</taxon>
        <taxon>Spirosomataceae</taxon>
        <taxon>Dyadobacter</taxon>
    </lineage>
</organism>
<accession>A0ABQ1YJM9</accession>
<comment type="caution">
    <text evidence="1">The sequence shown here is derived from an EMBL/GenBank/DDBJ whole genome shotgun (WGS) entry which is preliminary data.</text>
</comment>
<dbReference type="Proteomes" id="UP000600214">
    <property type="component" value="Unassembled WGS sequence"/>
</dbReference>
<protein>
    <submittedName>
        <fullName evidence="1">Uncharacterized protein</fullName>
    </submittedName>
</protein>
<dbReference type="EMBL" id="BMIA01000001">
    <property type="protein sequence ID" value="GGH26577.1"/>
    <property type="molecule type" value="Genomic_DNA"/>
</dbReference>